<sequence>MARMIATAGILAALLTATAASAGSPLKGIDVKLGKQTAAAKCAAATQDHPQPCATASAAANPAPIRKAKPAPVPHG</sequence>
<accession>A0AAJ6BNR8</accession>
<name>A0AAJ6BNR8_9SPHN</name>
<feature type="signal peptide" evidence="2">
    <location>
        <begin position="1"/>
        <end position="22"/>
    </location>
</feature>
<protein>
    <submittedName>
        <fullName evidence="3">Uncharacterized protein</fullName>
    </submittedName>
</protein>
<evidence type="ECO:0000313" key="4">
    <source>
        <dbReference type="Proteomes" id="UP001218362"/>
    </source>
</evidence>
<feature type="chain" id="PRO_5042490262" evidence="2">
    <location>
        <begin position="23"/>
        <end position="76"/>
    </location>
</feature>
<feature type="compositionally biased region" description="Low complexity" evidence="1">
    <location>
        <begin position="53"/>
        <end position="65"/>
    </location>
</feature>
<proteinExistence type="predicted"/>
<reference evidence="3" key="1">
    <citation type="submission" date="2023-03" db="EMBL/GenBank/DDBJ databases">
        <title>Andean soil-derived lignocellulolytic bacterial consortium as a source of novel taxa and putative plastic-active enzymes.</title>
        <authorList>
            <person name="Diaz-Garcia L."/>
            <person name="Chuvochina M."/>
            <person name="Feuerriegel G."/>
            <person name="Bunk B."/>
            <person name="Sproer C."/>
            <person name="Streit W.R."/>
            <person name="Rodriguez L.M."/>
            <person name="Overmann J."/>
            <person name="Jimenez D.J."/>
        </authorList>
    </citation>
    <scope>NUCLEOTIDE SEQUENCE</scope>
    <source>
        <strain evidence="3">MAG 26</strain>
    </source>
</reference>
<keyword evidence="2" id="KW-0732">Signal</keyword>
<evidence type="ECO:0000313" key="3">
    <source>
        <dbReference type="EMBL" id="WEK45655.1"/>
    </source>
</evidence>
<gene>
    <name evidence="3" type="ORF">P0Y56_11510</name>
</gene>
<evidence type="ECO:0000256" key="2">
    <source>
        <dbReference type="SAM" id="SignalP"/>
    </source>
</evidence>
<dbReference type="Proteomes" id="UP001218362">
    <property type="component" value="Chromosome"/>
</dbReference>
<evidence type="ECO:0000256" key="1">
    <source>
        <dbReference type="SAM" id="MobiDB-lite"/>
    </source>
</evidence>
<dbReference type="AlphaFoldDB" id="A0AAJ6BNR8"/>
<dbReference type="KEGG" id="acob:P0Y56_11510"/>
<feature type="region of interest" description="Disordered" evidence="1">
    <location>
        <begin position="53"/>
        <end position="76"/>
    </location>
</feature>
<organism evidence="3 4">
    <name type="scientific">Candidatus Andeanibacterium colombiense</name>
    <dbReference type="NCBI Taxonomy" id="3121345"/>
    <lineage>
        <taxon>Bacteria</taxon>
        <taxon>Pseudomonadati</taxon>
        <taxon>Pseudomonadota</taxon>
        <taxon>Alphaproteobacteria</taxon>
        <taxon>Sphingomonadales</taxon>
        <taxon>Sphingomonadaceae</taxon>
        <taxon>Candidatus Andeanibacterium</taxon>
    </lineage>
</organism>
<dbReference type="EMBL" id="CP119316">
    <property type="protein sequence ID" value="WEK45655.1"/>
    <property type="molecule type" value="Genomic_DNA"/>
</dbReference>